<reference evidence="3" key="1">
    <citation type="submission" date="2018-05" db="EMBL/GenBank/DDBJ databases">
        <title>Complete Genome Sequence of Methylobacterium sp. 17SD2-17.</title>
        <authorList>
            <person name="Srinivasan S."/>
        </authorList>
    </citation>
    <scope>NUCLEOTIDE SEQUENCE [LARGE SCALE GENOMIC DNA]</scope>
    <source>
        <strain evidence="3">17SD2-17</strain>
    </source>
</reference>
<gene>
    <name evidence="2" type="ORF">DK389_10550</name>
</gene>
<name>A0A2U8W496_9HYPH</name>
<sequence length="70" mass="6749">MLSLVITAAIAVGAVNVALVAFLADRLTPKAGILAAGELAAVAENAPASAKAAVRPVNENTLAAGARVAA</sequence>
<keyword evidence="1" id="KW-1133">Transmembrane helix</keyword>
<keyword evidence="1" id="KW-0472">Membrane</keyword>
<accession>A0A2U8W496</accession>
<proteinExistence type="predicted"/>
<protein>
    <submittedName>
        <fullName evidence="2">Uncharacterized protein</fullName>
    </submittedName>
</protein>
<evidence type="ECO:0000313" key="2">
    <source>
        <dbReference type="EMBL" id="AWN40887.1"/>
    </source>
</evidence>
<dbReference type="Proteomes" id="UP000245926">
    <property type="component" value="Chromosome"/>
</dbReference>
<dbReference type="KEGG" id="mets:DK389_10550"/>
<evidence type="ECO:0000313" key="3">
    <source>
        <dbReference type="Proteomes" id="UP000245926"/>
    </source>
</evidence>
<dbReference type="RefSeq" id="WP_109889431.1">
    <property type="nucleotide sequence ID" value="NZ_CP029550.1"/>
</dbReference>
<evidence type="ECO:0000256" key="1">
    <source>
        <dbReference type="SAM" id="Phobius"/>
    </source>
</evidence>
<dbReference type="AlphaFoldDB" id="A0A2U8W496"/>
<keyword evidence="1" id="KW-0812">Transmembrane</keyword>
<feature type="transmembrane region" description="Helical" evidence="1">
    <location>
        <begin position="6"/>
        <end position="24"/>
    </location>
</feature>
<keyword evidence="3" id="KW-1185">Reference proteome</keyword>
<dbReference type="EMBL" id="CP029550">
    <property type="protein sequence ID" value="AWN40887.1"/>
    <property type="molecule type" value="Genomic_DNA"/>
</dbReference>
<organism evidence="2 3">
    <name type="scientific">Methylobacterium durans</name>
    <dbReference type="NCBI Taxonomy" id="2202825"/>
    <lineage>
        <taxon>Bacteria</taxon>
        <taxon>Pseudomonadati</taxon>
        <taxon>Pseudomonadota</taxon>
        <taxon>Alphaproteobacteria</taxon>
        <taxon>Hyphomicrobiales</taxon>
        <taxon>Methylobacteriaceae</taxon>
        <taxon>Methylobacterium</taxon>
    </lineage>
</organism>